<evidence type="ECO:0000256" key="3">
    <source>
        <dbReference type="ARBA" id="ARBA00023015"/>
    </source>
</evidence>
<dbReference type="InterPro" id="IPR036388">
    <property type="entry name" value="WH-like_DNA-bd_sf"/>
</dbReference>
<dbReference type="RefSeq" id="WP_079568829.1">
    <property type="nucleotide sequence ID" value="NZ_LT670818.1"/>
</dbReference>
<dbReference type="GO" id="GO:0003700">
    <property type="term" value="F:DNA-binding transcription factor activity"/>
    <property type="evidence" value="ECO:0007669"/>
    <property type="project" value="InterPro"/>
</dbReference>
<evidence type="ECO:0000256" key="2">
    <source>
        <dbReference type="ARBA" id="ARBA00009437"/>
    </source>
</evidence>
<protein>
    <submittedName>
        <fullName evidence="7">DNA-binding transcriptional regulator, LysR family</fullName>
    </submittedName>
</protein>
<evidence type="ECO:0000313" key="8">
    <source>
        <dbReference type="Proteomes" id="UP000190675"/>
    </source>
</evidence>
<dbReference type="InterPro" id="IPR005119">
    <property type="entry name" value="LysR_subst-bd"/>
</dbReference>
<dbReference type="AlphaFoldDB" id="A0A1M5Q7C6"/>
<dbReference type="GO" id="GO:0003677">
    <property type="term" value="F:DNA binding"/>
    <property type="evidence" value="ECO:0007669"/>
    <property type="project" value="UniProtKB-KW"/>
</dbReference>
<dbReference type="FunFam" id="1.10.10.10:FF:000001">
    <property type="entry name" value="LysR family transcriptional regulator"/>
    <property type="match status" value="1"/>
</dbReference>
<dbReference type="InterPro" id="IPR000847">
    <property type="entry name" value="LysR_HTH_N"/>
</dbReference>
<dbReference type="Pfam" id="PF00126">
    <property type="entry name" value="HTH_1"/>
    <property type="match status" value="1"/>
</dbReference>
<proteinExistence type="inferred from homology"/>
<evidence type="ECO:0000256" key="4">
    <source>
        <dbReference type="ARBA" id="ARBA00023125"/>
    </source>
</evidence>
<dbReference type="GO" id="GO:0032993">
    <property type="term" value="C:protein-DNA complex"/>
    <property type="evidence" value="ECO:0007669"/>
    <property type="project" value="TreeGrafter"/>
</dbReference>
<dbReference type="Gene3D" id="3.40.190.10">
    <property type="entry name" value="Periplasmic binding protein-like II"/>
    <property type="match status" value="2"/>
</dbReference>
<dbReference type="PANTHER" id="PTHR30346">
    <property type="entry name" value="TRANSCRIPTIONAL DUAL REGULATOR HCAR-RELATED"/>
    <property type="match status" value="1"/>
</dbReference>
<gene>
    <name evidence="7" type="ORF">SAMN05444169_5746</name>
</gene>
<keyword evidence="4 7" id="KW-0238">DNA-binding</keyword>
<dbReference type="Proteomes" id="UP000190675">
    <property type="component" value="Chromosome I"/>
</dbReference>
<evidence type="ECO:0000259" key="6">
    <source>
        <dbReference type="PROSITE" id="PS50931"/>
    </source>
</evidence>
<evidence type="ECO:0000313" key="7">
    <source>
        <dbReference type="EMBL" id="SHH10074.1"/>
    </source>
</evidence>
<dbReference type="InterPro" id="IPR036390">
    <property type="entry name" value="WH_DNA-bd_sf"/>
</dbReference>
<dbReference type="EMBL" id="LT670818">
    <property type="protein sequence ID" value="SHH10074.1"/>
    <property type="molecule type" value="Genomic_DNA"/>
</dbReference>
<organism evidence="7 8">
    <name type="scientific">Bradyrhizobium erythrophlei</name>
    <dbReference type="NCBI Taxonomy" id="1437360"/>
    <lineage>
        <taxon>Bacteria</taxon>
        <taxon>Pseudomonadati</taxon>
        <taxon>Pseudomonadota</taxon>
        <taxon>Alphaproteobacteria</taxon>
        <taxon>Hyphomicrobiales</taxon>
        <taxon>Nitrobacteraceae</taxon>
        <taxon>Bradyrhizobium</taxon>
    </lineage>
</organism>
<accession>A0A1M5Q7C6</accession>
<reference evidence="7 8" key="1">
    <citation type="submission" date="2016-11" db="EMBL/GenBank/DDBJ databases">
        <authorList>
            <person name="Jaros S."/>
            <person name="Januszkiewicz K."/>
            <person name="Wedrychowicz H."/>
        </authorList>
    </citation>
    <scope>NUCLEOTIDE SEQUENCE [LARGE SCALE GENOMIC DNA]</scope>
    <source>
        <strain evidence="7 8">GAS242</strain>
    </source>
</reference>
<dbReference type="Gene3D" id="1.10.10.10">
    <property type="entry name" value="Winged helix-like DNA-binding domain superfamily/Winged helix DNA-binding domain"/>
    <property type="match status" value="1"/>
</dbReference>
<dbReference type="Pfam" id="PF03466">
    <property type="entry name" value="LysR_substrate"/>
    <property type="match status" value="1"/>
</dbReference>
<keyword evidence="5" id="KW-0804">Transcription</keyword>
<sequence length="331" mass="36709">MRYTLRQIEYFIATAETGSITLASERVNISQPSISTAIAHLEEELGTQLFIRRHAQGLSLTSAGRLLLVEAKQLIEQAEHVYSVASEVGERVRGQLSLGCFITLAPMVMPELSHSFTSTYPESRIVQTVADHEQLLERLLSAELDVAITYDLLIPDEFEFLPLASLPPHVVVSEAGPLARHSAVSLQELAREPLILLDLPISREYFLSMFMKEGLEPNIASRSTHQDVIRTMVANGYGYTLANVRPRCELALDGRRVSRVRLSGDHRPMVIGVLTLSQSRKPRLVTVFEEHCRRFVSDAYIPGMVAPVMERRTFLGQIDGDGSLPGDGSSS</sequence>
<dbReference type="PANTHER" id="PTHR30346:SF0">
    <property type="entry name" value="HCA OPERON TRANSCRIPTIONAL ACTIVATOR HCAR"/>
    <property type="match status" value="1"/>
</dbReference>
<dbReference type="SUPFAM" id="SSF53850">
    <property type="entry name" value="Periplasmic binding protein-like II"/>
    <property type="match status" value="1"/>
</dbReference>
<dbReference type="OrthoDB" id="8679465at2"/>
<comment type="similarity">
    <text evidence="2">Belongs to the LysR transcriptional regulatory family.</text>
</comment>
<dbReference type="SUPFAM" id="SSF46785">
    <property type="entry name" value="Winged helix' DNA-binding domain"/>
    <property type="match status" value="1"/>
</dbReference>
<evidence type="ECO:0000256" key="5">
    <source>
        <dbReference type="ARBA" id="ARBA00023163"/>
    </source>
</evidence>
<feature type="domain" description="HTH lysR-type" evidence="6">
    <location>
        <begin position="1"/>
        <end position="61"/>
    </location>
</feature>
<name>A0A1M5Q7C6_9BRAD</name>
<dbReference type="PRINTS" id="PR00039">
    <property type="entry name" value="HTHLYSR"/>
</dbReference>
<evidence type="ECO:0000256" key="1">
    <source>
        <dbReference type="ARBA" id="ARBA00003502"/>
    </source>
</evidence>
<comment type="function">
    <text evidence="1">NodD regulates the expression of the nodABCFE genes which encode other nodulation proteins. NodD is also a negative regulator of its own expression. Binds flavonoids as inducers.</text>
</comment>
<dbReference type="PROSITE" id="PS50931">
    <property type="entry name" value="HTH_LYSR"/>
    <property type="match status" value="1"/>
</dbReference>
<keyword evidence="3" id="KW-0805">Transcription regulation</keyword>